<reference evidence="2 3" key="1">
    <citation type="submission" date="2014-02" db="EMBL/GenBank/DDBJ databases">
        <title>Transposable element dynamics among asymbiotic and ectomycorrhizal Amanita fungi.</title>
        <authorList>
            <consortium name="DOE Joint Genome Institute"/>
            <person name="Hess J."/>
            <person name="Skrede I."/>
            <person name="Wolfe B."/>
            <person name="LaButti K."/>
            <person name="Ohm R.A."/>
            <person name="Grigoriev I.V."/>
            <person name="Pringle A."/>
        </authorList>
    </citation>
    <scope>NUCLEOTIDE SEQUENCE [LARGE SCALE GENOMIC DNA]</scope>
    <source>
        <strain evidence="2 3">SKay4041</strain>
    </source>
</reference>
<accession>A0A2A9NAI9</accession>
<sequence length="74" mass="8687">MLTITFSFTLILHLHEAPKVRLTIRQNPIWTSQDYFPNSNTSQHKLRILNDPRSQQLTRPHPVTMYSPTLTETL</sequence>
<evidence type="ECO:0000313" key="3">
    <source>
        <dbReference type="Proteomes" id="UP000242287"/>
    </source>
</evidence>
<keyword evidence="3" id="KW-1185">Reference proteome</keyword>
<name>A0A2A9NAI9_9AGAR</name>
<dbReference type="EMBL" id="KZ302080">
    <property type="protein sequence ID" value="PFH48035.1"/>
    <property type="molecule type" value="Genomic_DNA"/>
</dbReference>
<protein>
    <submittedName>
        <fullName evidence="2">Uncharacterized protein</fullName>
    </submittedName>
</protein>
<proteinExistence type="predicted"/>
<evidence type="ECO:0000256" key="1">
    <source>
        <dbReference type="SAM" id="MobiDB-lite"/>
    </source>
</evidence>
<gene>
    <name evidence="2" type="ORF">AMATHDRAFT_66381</name>
</gene>
<organism evidence="2 3">
    <name type="scientific">Amanita thiersii Skay4041</name>
    <dbReference type="NCBI Taxonomy" id="703135"/>
    <lineage>
        <taxon>Eukaryota</taxon>
        <taxon>Fungi</taxon>
        <taxon>Dikarya</taxon>
        <taxon>Basidiomycota</taxon>
        <taxon>Agaricomycotina</taxon>
        <taxon>Agaricomycetes</taxon>
        <taxon>Agaricomycetidae</taxon>
        <taxon>Agaricales</taxon>
        <taxon>Pluteineae</taxon>
        <taxon>Amanitaceae</taxon>
        <taxon>Amanita</taxon>
    </lineage>
</organism>
<dbReference type="AlphaFoldDB" id="A0A2A9NAI9"/>
<feature type="region of interest" description="Disordered" evidence="1">
    <location>
        <begin position="53"/>
        <end position="74"/>
    </location>
</feature>
<dbReference type="Proteomes" id="UP000242287">
    <property type="component" value="Unassembled WGS sequence"/>
</dbReference>
<evidence type="ECO:0000313" key="2">
    <source>
        <dbReference type="EMBL" id="PFH48035.1"/>
    </source>
</evidence>